<dbReference type="AlphaFoldDB" id="A0A9Q1GQP9"/>
<dbReference type="InterPro" id="IPR044522">
    <property type="entry name" value="TSO1-like"/>
</dbReference>
<dbReference type="Proteomes" id="UP001153076">
    <property type="component" value="Unassembled WGS sequence"/>
</dbReference>
<feature type="region of interest" description="Disordered" evidence="1">
    <location>
        <begin position="1"/>
        <end position="35"/>
    </location>
</feature>
<feature type="compositionally biased region" description="Low complexity" evidence="1">
    <location>
        <begin position="1"/>
        <end position="22"/>
    </location>
</feature>
<evidence type="ECO:0000256" key="1">
    <source>
        <dbReference type="SAM" id="MobiDB-lite"/>
    </source>
</evidence>
<dbReference type="GO" id="GO:0003700">
    <property type="term" value="F:DNA-binding transcription factor activity"/>
    <property type="evidence" value="ECO:0007669"/>
    <property type="project" value="InterPro"/>
</dbReference>
<reference evidence="2" key="1">
    <citation type="submission" date="2022-04" db="EMBL/GenBank/DDBJ databases">
        <title>Carnegiea gigantea Genome sequencing and assembly v2.</title>
        <authorList>
            <person name="Copetti D."/>
            <person name="Sanderson M.J."/>
            <person name="Burquez A."/>
            <person name="Wojciechowski M.F."/>
        </authorList>
    </citation>
    <scope>NUCLEOTIDE SEQUENCE</scope>
    <source>
        <strain evidence="2">SGP5-SGP5p</strain>
        <tissue evidence="2">Aerial part</tissue>
    </source>
</reference>
<keyword evidence="3" id="KW-1185">Reference proteome</keyword>
<dbReference type="PANTHER" id="PTHR46159:SF6">
    <property type="entry name" value="OS12G0605300 PROTEIN"/>
    <property type="match status" value="1"/>
</dbReference>
<evidence type="ECO:0000313" key="3">
    <source>
        <dbReference type="Proteomes" id="UP001153076"/>
    </source>
</evidence>
<accession>A0A9Q1GQP9</accession>
<evidence type="ECO:0000313" key="2">
    <source>
        <dbReference type="EMBL" id="KAJ8423390.1"/>
    </source>
</evidence>
<protein>
    <submittedName>
        <fullName evidence="2">Uncharacterized protein</fullName>
    </submittedName>
</protein>
<dbReference type="PANTHER" id="PTHR46159">
    <property type="entry name" value="PROTEIN TESMIN/TSO1-LIKE CXC 2"/>
    <property type="match status" value="1"/>
</dbReference>
<organism evidence="2 3">
    <name type="scientific">Carnegiea gigantea</name>
    <dbReference type="NCBI Taxonomy" id="171969"/>
    <lineage>
        <taxon>Eukaryota</taxon>
        <taxon>Viridiplantae</taxon>
        <taxon>Streptophyta</taxon>
        <taxon>Embryophyta</taxon>
        <taxon>Tracheophyta</taxon>
        <taxon>Spermatophyta</taxon>
        <taxon>Magnoliopsida</taxon>
        <taxon>eudicotyledons</taxon>
        <taxon>Gunneridae</taxon>
        <taxon>Pentapetalae</taxon>
        <taxon>Caryophyllales</taxon>
        <taxon>Cactineae</taxon>
        <taxon>Cactaceae</taxon>
        <taxon>Cactoideae</taxon>
        <taxon>Echinocereeae</taxon>
        <taxon>Carnegiea</taxon>
    </lineage>
</organism>
<sequence>MDTPDSKSPSASNNNKNKNNCKLINPSSSDSPAVHDSPVFNFISNLSPIQTVKAAPVSQGFPGLASPPLVFTSPRITLRTSFLTRQLQSSTSNIEFPEENDECSKNDGQPNDSTKVDLSLKIRSICGDETGRNTKNSIQVEHHSASGFLDGCLANPMECRNSSNERLFVDSPQSFEGGCLLQKDTVTVQGMVLDGSALPKFKENAQAQAQAQPSVKFKLVKLEPRRLVSASSKCSSIFPKLSSCHTNENE</sequence>
<name>A0A9Q1GQP9_9CARY</name>
<proteinExistence type="predicted"/>
<dbReference type="OrthoDB" id="6283463at2759"/>
<dbReference type="EMBL" id="JAKOGI010001973">
    <property type="protein sequence ID" value="KAJ8423390.1"/>
    <property type="molecule type" value="Genomic_DNA"/>
</dbReference>
<comment type="caution">
    <text evidence="2">The sequence shown here is derived from an EMBL/GenBank/DDBJ whole genome shotgun (WGS) entry which is preliminary data.</text>
</comment>
<gene>
    <name evidence="2" type="ORF">Cgig2_003775</name>
</gene>
<feature type="region of interest" description="Disordered" evidence="1">
    <location>
        <begin position="89"/>
        <end position="114"/>
    </location>
</feature>